<evidence type="ECO:0000256" key="1">
    <source>
        <dbReference type="ARBA" id="ARBA00004286"/>
    </source>
</evidence>
<gene>
    <name evidence="12" type="ORF">TTHERM_00728870</name>
</gene>
<dbReference type="eggNOG" id="KOG2328">
    <property type="taxonomic scope" value="Eukaryota"/>
</dbReference>
<name>I7MH20_TETTS</name>
<dbReference type="GO" id="GO:0051301">
    <property type="term" value="P:cell division"/>
    <property type="evidence" value="ECO:0007669"/>
    <property type="project" value="UniProtKB-KW"/>
</dbReference>
<dbReference type="KEGG" id="tet:TTHERM_00728870"/>
<dbReference type="GeneID" id="7829386"/>
<dbReference type="EMBL" id="GG662537">
    <property type="protein sequence ID" value="EAS02428.3"/>
    <property type="molecule type" value="Genomic_DNA"/>
</dbReference>
<feature type="region of interest" description="Disordered" evidence="11">
    <location>
        <begin position="326"/>
        <end position="351"/>
    </location>
</feature>
<dbReference type="GO" id="GO:0005737">
    <property type="term" value="C:cytoplasm"/>
    <property type="evidence" value="ECO:0007669"/>
    <property type="project" value="UniProtKB-SubCell"/>
</dbReference>
<keyword evidence="7" id="KW-0132">Cell division</keyword>
<evidence type="ECO:0000313" key="12">
    <source>
        <dbReference type="EMBL" id="EAS02428.3"/>
    </source>
</evidence>
<dbReference type="OrthoDB" id="362021at2759"/>
<keyword evidence="5" id="KW-0158">Chromosome</keyword>
<dbReference type="AlphaFoldDB" id="I7MH20"/>
<evidence type="ECO:0000256" key="6">
    <source>
        <dbReference type="ARBA" id="ARBA00022490"/>
    </source>
</evidence>
<dbReference type="InParanoid" id="I7MH20"/>
<evidence type="ECO:0000256" key="11">
    <source>
        <dbReference type="SAM" id="MobiDB-lite"/>
    </source>
</evidence>
<dbReference type="Pfam" id="PF05786">
    <property type="entry name" value="Cnd2"/>
    <property type="match status" value="1"/>
</dbReference>
<comment type="similarity">
    <text evidence="3">Belongs to the CND2 (condensin subunit 2) family.</text>
</comment>
<dbReference type="GO" id="GO:0000796">
    <property type="term" value="C:condensin complex"/>
    <property type="evidence" value="ECO:0007669"/>
    <property type="project" value="InterPro"/>
</dbReference>
<dbReference type="GO" id="GO:0003682">
    <property type="term" value="F:chromatin binding"/>
    <property type="evidence" value="ECO:0007669"/>
    <property type="project" value="TreeGrafter"/>
</dbReference>
<organism evidence="12 13">
    <name type="scientific">Tetrahymena thermophila (strain SB210)</name>
    <dbReference type="NCBI Taxonomy" id="312017"/>
    <lineage>
        <taxon>Eukaryota</taxon>
        <taxon>Sar</taxon>
        <taxon>Alveolata</taxon>
        <taxon>Ciliophora</taxon>
        <taxon>Intramacronucleata</taxon>
        <taxon>Oligohymenophorea</taxon>
        <taxon>Hymenostomatida</taxon>
        <taxon>Tetrahymenina</taxon>
        <taxon>Tetrahymenidae</taxon>
        <taxon>Tetrahymena</taxon>
    </lineage>
</organism>
<evidence type="ECO:0000256" key="7">
    <source>
        <dbReference type="ARBA" id="ARBA00022618"/>
    </source>
</evidence>
<dbReference type="PANTHER" id="PTHR13108:SF9">
    <property type="entry name" value="CONDENSIN COMPLEX SUBUNIT 2"/>
    <property type="match status" value="1"/>
</dbReference>
<keyword evidence="10" id="KW-0131">Cell cycle</keyword>
<sequence length="901" mass="105980">MNKSHKGGRLLKKKILQEVQEKDDYYDDEDLLTNEELKMMQANAKNAKNKIQIRVKSDSLLNEYSYKQKMLGKTNNSFYQNRNGINTKKMNNQTTYKSDKLILDEEEDEEEENVLRELNVIDVKDILEDARRKSEGNNNQQKKNQDALCLILAQMLLKNKINKENAFEIPLPDVKNMSDFAKVSEASWQKLSSSIDSGSKIYGYRVDSLHQESFKMLSGLIRSEFINKDEDHHGKQEQDSEDLINKEREKIFKKNKKINESTIEKNLSNITLNKYDIQFEVDPLFCKTSEKFDDSSSKGILLNNIKIDSNLKLLIDSENFVHNLPQDSSARQSLDKDQQNTPMKKKSDKKKVKGLYKNEKLSLQNIQIRSDLYELELCSGLENFVGNMLNLEDSNKKFNRTVIEENDEEYQQDNDDLNSHKKLVDELVMNQNEQELINDIQMILTQTAKKGKTAMKMSQKSILNESQDSAFHQENQIISTNMSPFQDIQFNSQNQKSEYLSEKLRQSQFLNSTNNQMEVINEGILCNDNPQDYYQQCDDDVPNYSSNQYKLLTDDLPSKESSNGFTNSFTNTIGDFEQPEDRLFSLQNMAIRMTQIGSGLFFNQIEKDKTQWMNPIDWKILNQKKNNIMVAEIPQTERNRTKRKNNQKDSEFRFDFFDEQEYKIEEVKGKNKKQRSAFKIFDTEITHLQLLSIDYHYKPQWLFKTSYFDLKEIEEQERLAQQRLQEEEEQYKGFNGDDEYDIINQIDEYTLLGATPFRNTQMEVMNDNYDCTNTQANNNLSQQNVNTQITSQYEHTQSYPESKNQQRKKQNVRKMKIQELKQRIWINLQDKIQDQVEISYTDLINQLQLQKQEQASIQSCLVAILHLCNENNLQLYNNTQDNFLIKRNTIQEQQLQEMSQD</sequence>
<evidence type="ECO:0000256" key="3">
    <source>
        <dbReference type="ARBA" id="ARBA00009471"/>
    </source>
</evidence>
<accession>I7MH20</accession>
<dbReference type="GO" id="GO:0007076">
    <property type="term" value="P:mitotic chromosome condensation"/>
    <property type="evidence" value="ECO:0007669"/>
    <property type="project" value="InterPro"/>
</dbReference>
<dbReference type="PANTHER" id="PTHR13108">
    <property type="entry name" value="CONDENSIN COMPLEX SUBUNIT 2"/>
    <property type="match status" value="1"/>
</dbReference>
<dbReference type="RefSeq" id="XP_001022673.3">
    <property type="nucleotide sequence ID" value="XM_001022673.3"/>
</dbReference>
<evidence type="ECO:0000256" key="4">
    <source>
        <dbReference type="ARBA" id="ARBA00016065"/>
    </source>
</evidence>
<evidence type="ECO:0000313" key="13">
    <source>
        <dbReference type="Proteomes" id="UP000009168"/>
    </source>
</evidence>
<evidence type="ECO:0000256" key="10">
    <source>
        <dbReference type="ARBA" id="ARBA00023306"/>
    </source>
</evidence>
<evidence type="ECO:0000256" key="9">
    <source>
        <dbReference type="ARBA" id="ARBA00023067"/>
    </source>
</evidence>
<proteinExistence type="inferred from homology"/>
<keyword evidence="6" id="KW-0963">Cytoplasm</keyword>
<keyword evidence="13" id="KW-1185">Reference proteome</keyword>
<dbReference type="InterPro" id="IPR022816">
    <property type="entry name" value="Condensin_barren_su2"/>
</dbReference>
<reference evidence="13" key="1">
    <citation type="journal article" date="2006" name="PLoS Biol.">
        <title>Macronuclear genome sequence of the ciliate Tetrahymena thermophila, a model eukaryote.</title>
        <authorList>
            <person name="Eisen J.A."/>
            <person name="Coyne R.S."/>
            <person name="Wu M."/>
            <person name="Wu D."/>
            <person name="Thiagarajan M."/>
            <person name="Wortman J.R."/>
            <person name="Badger J.H."/>
            <person name="Ren Q."/>
            <person name="Amedeo P."/>
            <person name="Jones K.M."/>
            <person name="Tallon L.J."/>
            <person name="Delcher A.L."/>
            <person name="Salzberg S.L."/>
            <person name="Silva J.C."/>
            <person name="Haas B.J."/>
            <person name="Majoros W.H."/>
            <person name="Farzad M."/>
            <person name="Carlton J.M."/>
            <person name="Smith R.K. Jr."/>
            <person name="Garg J."/>
            <person name="Pearlman R.E."/>
            <person name="Karrer K.M."/>
            <person name="Sun L."/>
            <person name="Manning G."/>
            <person name="Elde N.C."/>
            <person name="Turkewitz A.P."/>
            <person name="Asai D.J."/>
            <person name="Wilkes D.E."/>
            <person name="Wang Y."/>
            <person name="Cai H."/>
            <person name="Collins K."/>
            <person name="Stewart B.A."/>
            <person name="Lee S.R."/>
            <person name="Wilamowska K."/>
            <person name="Weinberg Z."/>
            <person name="Ruzzo W.L."/>
            <person name="Wloga D."/>
            <person name="Gaertig J."/>
            <person name="Frankel J."/>
            <person name="Tsao C.-C."/>
            <person name="Gorovsky M.A."/>
            <person name="Keeling P.J."/>
            <person name="Waller R.F."/>
            <person name="Patron N.J."/>
            <person name="Cherry J.M."/>
            <person name="Stover N.A."/>
            <person name="Krieger C.J."/>
            <person name="del Toro C."/>
            <person name="Ryder H.F."/>
            <person name="Williamson S.C."/>
            <person name="Barbeau R.A."/>
            <person name="Hamilton E.P."/>
            <person name="Orias E."/>
        </authorList>
    </citation>
    <scope>NUCLEOTIDE SEQUENCE [LARGE SCALE GENOMIC DNA]</scope>
    <source>
        <strain evidence="13">SB210</strain>
    </source>
</reference>
<evidence type="ECO:0000256" key="2">
    <source>
        <dbReference type="ARBA" id="ARBA00004496"/>
    </source>
</evidence>
<comment type="subcellular location">
    <subcellularLocation>
        <location evidence="1">Chromosome</location>
    </subcellularLocation>
    <subcellularLocation>
        <location evidence="2">Cytoplasm</location>
    </subcellularLocation>
</comment>
<dbReference type="STRING" id="312017.I7MH20"/>
<keyword evidence="8" id="KW-0498">Mitosis</keyword>
<keyword evidence="9" id="KW-0226">DNA condensation</keyword>
<protein>
    <recommendedName>
        <fullName evidence="4">Condensin complex subunit 2</fullName>
    </recommendedName>
</protein>
<dbReference type="Proteomes" id="UP000009168">
    <property type="component" value="Unassembled WGS sequence"/>
</dbReference>
<evidence type="ECO:0000256" key="8">
    <source>
        <dbReference type="ARBA" id="ARBA00022776"/>
    </source>
</evidence>
<evidence type="ECO:0000256" key="5">
    <source>
        <dbReference type="ARBA" id="ARBA00022454"/>
    </source>
</evidence>